<feature type="coiled-coil region" evidence="2">
    <location>
        <begin position="23"/>
        <end position="130"/>
    </location>
</feature>
<name>A0A1Y3PE96_9BACI</name>
<dbReference type="Gene3D" id="1.20.120.20">
    <property type="entry name" value="Apolipoprotein"/>
    <property type="match status" value="2"/>
</dbReference>
<evidence type="ECO:0000259" key="4">
    <source>
        <dbReference type="Pfam" id="PF10145"/>
    </source>
</evidence>
<evidence type="ECO:0000256" key="2">
    <source>
        <dbReference type="SAM" id="Coils"/>
    </source>
</evidence>
<feature type="transmembrane region" description="Helical" evidence="3">
    <location>
        <begin position="507"/>
        <end position="527"/>
    </location>
</feature>
<accession>A0A1Y3PE96</accession>
<evidence type="ECO:0000256" key="3">
    <source>
        <dbReference type="SAM" id="Phobius"/>
    </source>
</evidence>
<dbReference type="Pfam" id="PF10145">
    <property type="entry name" value="PhageMin_Tail"/>
    <property type="match status" value="1"/>
</dbReference>
<keyword evidence="3" id="KW-0812">Transmembrane</keyword>
<dbReference type="Proteomes" id="UP000196475">
    <property type="component" value="Unassembled WGS sequence"/>
</dbReference>
<keyword evidence="2" id="KW-0175">Coiled coil</keyword>
<evidence type="ECO:0000313" key="5">
    <source>
        <dbReference type="EMBL" id="OUM85685.1"/>
    </source>
</evidence>
<organism evidence="5">
    <name type="scientific">Bacillus thermozeamaize</name>
    <dbReference type="NCBI Taxonomy" id="230954"/>
    <lineage>
        <taxon>Bacteria</taxon>
        <taxon>Bacillati</taxon>
        <taxon>Bacillota</taxon>
        <taxon>Bacilli</taxon>
        <taxon>Bacillales</taxon>
        <taxon>Bacillaceae</taxon>
        <taxon>Bacillus</taxon>
    </lineage>
</organism>
<dbReference type="PANTHER" id="PTHR37813:SF1">
    <property type="entry name" value="FELS-2 PROPHAGE PROTEIN"/>
    <property type="match status" value="1"/>
</dbReference>
<feature type="domain" description="Phage tail tape measure protein" evidence="4">
    <location>
        <begin position="209"/>
        <end position="415"/>
    </location>
</feature>
<dbReference type="Pfam" id="PF05017">
    <property type="entry name" value="TMP"/>
    <property type="match status" value="7"/>
</dbReference>
<protein>
    <submittedName>
        <fullName evidence="5">Phage tail tape measure protein</fullName>
    </submittedName>
</protein>
<dbReference type="InterPro" id="IPR007713">
    <property type="entry name" value="TMP_rpt"/>
</dbReference>
<dbReference type="AlphaFoldDB" id="A0A1Y3PE96"/>
<dbReference type="EMBL" id="LZRT01000098">
    <property type="protein sequence ID" value="OUM85685.1"/>
    <property type="molecule type" value="Genomic_DNA"/>
</dbReference>
<comment type="caution">
    <text evidence="5">The sequence shown here is derived from an EMBL/GenBank/DDBJ whole genome shotgun (WGS) entry which is preliminary data.</text>
</comment>
<keyword evidence="3" id="KW-1133">Transmembrane helix</keyword>
<keyword evidence="1" id="KW-1188">Viral release from host cell</keyword>
<sequence length="981" mass="102744">MAETIKGINVVIGAETTGLSAALSDVNKRARDIQSELKQIDKLLKLDPTNTELVAQKQQLLSQAVENTREKLNRLKSVQEQVNEQFARGEISEGQYRAFQREVVKTEQELRSLEGRLAEVTNEVQDQGKKVSKLGKDYQEAFDEAKRSMGNAYEQAQKLGASVTAAGVGIAAGLGVAVKGAADFEQAMANAYSVMAPDEVAQFRDELKQLALTMGAETKYSATEAARGIEELVKAGVSVEDILKGGLSGALSLATAGELELADAAEIASTALNAFRADAISVQEAADILAGAANASATSVSELKYGLSQVLAVASGVGLSFKDTVTALALFAQNGLKGSDAGTSLKTMLLNLQPSTKKAAETMAELGIITEDGTNKFIDANGQFKSLAEIAGVLRESLSGLSDAQRLAALETMFGSDAIRAANILYKEGAEGVTAMAEAMGKISAADVAAQKMDTFKGALEELSGSLETAQISIGSALIPALRTLTGIIQTVVDGFNSLPPGVQSTIAVIGALAATVGLIAGPLLLLIGFLPQIAAGFAMLGPVISAVGATFTALTGPVGLIIAAIAALSAASFLVIKNWESIKEFFVGLWDTVSSATSAAWESIKSLLSSAWESITSAASSSFEAIATFLTNVWNGIVSFLTGVWNGLSLAAQAAFTAIVDVVRPIMEGFKTFFSGVWEAIKNIFAGALLLIIDLVTGDFENLSKDAQAIWNNLKESFRNIWTGIQQVFSAALDLIAKALSLAWEGIKAAAESAWNGIKSAISSIVTATTNWIKGAWNNLLNWFRELPGKLYTIGTDMFNRMKDAVTATVNGVKEAIVTGITVAIDWLKGLPSTLMDIGKNMIQGLIDGIKSMIGRVGDAIRSIADTISGGLRDFLGIHSPSRVLMQLGEYAGKGFALGIQRTIADVKRQASELAAAATDVRVGTVPAGGMSSASGVKAASASGTIIQHVTIQAPTPLSPAETARQLQRASRQLAMEWGI</sequence>
<reference evidence="5" key="1">
    <citation type="submission" date="2016-06" db="EMBL/GenBank/DDBJ databases">
        <authorList>
            <person name="Kjaerup R.B."/>
            <person name="Dalgaard T.S."/>
            <person name="Juul-Madsen H.R."/>
        </authorList>
    </citation>
    <scope>NUCLEOTIDE SEQUENCE [LARGE SCALE GENOMIC DNA]</scope>
    <source>
        <strain evidence="5">ZCTH02-B2</strain>
    </source>
</reference>
<dbReference type="InterPro" id="IPR010090">
    <property type="entry name" value="Phage_tape_meas"/>
</dbReference>
<gene>
    <name evidence="5" type="ORF">BAA01_09460</name>
</gene>
<dbReference type="PANTHER" id="PTHR37813">
    <property type="entry name" value="FELS-2 PROPHAGE PROTEIN"/>
    <property type="match status" value="1"/>
</dbReference>
<proteinExistence type="predicted"/>
<evidence type="ECO:0000256" key="1">
    <source>
        <dbReference type="ARBA" id="ARBA00022612"/>
    </source>
</evidence>
<keyword evidence="3" id="KW-0472">Membrane</keyword>
<dbReference type="NCBIfam" id="TIGR01760">
    <property type="entry name" value="tape_meas_TP901"/>
    <property type="match status" value="1"/>
</dbReference>